<dbReference type="PANTHER" id="PTHR30419:SF8">
    <property type="entry name" value="NITROGEN ASSIMILATION TRANSCRIPTIONAL ACTIVATOR-RELATED"/>
    <property type="match status" value="1"/>
</dbReference>
<evidence type="ECO:0000256" key="3">
    <source>
        <dbReference type="ARBA" id="ARBA00023125"/>
    </source>
</evidence>
<comment type="caution">
    <text evidence="6">The sequence shown here is derived from an EMBL/GenBank/DDBJ whole genome shotgun (WGS) entry which is preliminary data.</text>
</comment>
<dbReference type="CDD" id="cd05466">
    <property type="entry name" value="PBP2_LTTR_substrate"/>
    <property type="match status" value="1"/>
</dbReference>
<organism evidence="6 7">
    <name type="scientific">Pigmentiphaga soli</name>
    <dbReference type="NCBI Taxonomy" id="1007095"/>
    <lineage>
        <taxon>Bacteria</taxon>
        <taxon>Pseudomonadati</taxon>
        <taxon>Pseudomonadota</taxon>
        <taxon>Betaproteobacteria</taxon>
        <taxon>Burkholderiales</taxon>
        <taxon>Alcaligenaceae</taxon>
        <taxon>Pigmentiphaga</taxon>
    </lineage>
</organism>
<sequence length="310" mass="33484">MAESTEPDHLVAKLRFRHLRLLKEVQATGSLRAASQALNLTQPAVSKALTEIESAFGFALFSRTARGLTTTAQGEVVLRGATSLLEELAHLRAEAATAARFAAKIRIGAPPFVAQTYLRDVIARLAKSELPVRVQLTEERVPALIQALQRGELDALITTFPLRMLESDAGLFEYVNLFEVQFAVVASTEHPLVRARRVDWARLAQEAWVMPVEGSMGRKLIEDCFTHAGVPVPTPVIESTSPTTGVQFVAAGLGIGIVPDVALLQRSALRAGSVRQVRVAPEPPSSVVALIFRKGPPNPRVALLKEALGL</sequence>
<dbReference type="PANTHER" id="PTHR30419">
    <property type="entry name" value="HTH-TYPE TRANSCRIPTIONAL REGULATOR YBHD"/>
    <property type="match status" value="1"/>
</dbReference>
<accession>A0ABP8H7I3</accession>
<dbReference type="InterPro" id="IPR036388">
    <property type="entry name" value="WH-like_DNA-bd_sf"/>
</dbReference>
<dbReference type="SUPFAM" id="SSF46785">
    <property type="entry name" value="Winged helix' DNA-binding domain"/>
    <property type="match status" value="1"/>
</dbReference>
<feature type="domain" description="HTH lysR-type" evidence="5">
    <location>
        <begin position="14"/>
        <end position="71"/>
    </location>
</feature>
<dbReference type="InterPro" id="IPR036390">
    <property type="entry name" value="WH_DNA-bd_sf"/>
</dbReference>
<evidence type="ECO:0000313" key="6">
    <source>
        <dbReference type="EMBL" id="GAA4335429.1"/>
    </source>
</evidence>
<dbReference type="PROSITE" id="PS50931">
    <property type="entry name" value="HTH_LYSR"/>
    <property type="match status" value="1"/>
</dbReference>
<keyword evidence="2" id="KW-0805">Transcription regulation</keyword>
<dbReference type="RefSeq" id="WP_345250537.1">
    <property type="nucleotide sequence ID" value="NZ_BAABFO010000013.1"/>
</dbReference>
<comment type="similarity">
    <text evidence="1">Belongs to the LysR transcriptional regulatory family.</text>
</comment>
<dbReference type="PRINTS" id="PR00039">
    <property type="entry name" value="HTHLYSR"/>
</dbReference>
<evidence type="ECO:0000256" key="2">
    <source>
        <dbReference type="ARBA" id="ARBA00023015"/>
    </source>
</evidence>
<evidence type="ECO:0000313" key="7">
    <source>
        <dbReference type="Proteomes" id="UP001501671"/>
    </source>
</evidence>
<dbReference type="Pfam" id="PF03466">
    <property type="entry name" value="LysR_substrate"/>
    <property type="match status" value="1"/>
</dbReference>
<keyword evidence="3" id="KW-0238">DNA-binding</keyword>
<dbReference type="InterPro" id="IPR050950">
    <property type="entry name" value="HTH-type_LysR_regulators"/>
</dbReference>
<evidence type="ECO:0000256" key="1">
    <source>
        <dbReference type="ARBA" id="ARBA00009437"/>
    </source>
</evidence>
<dbReference type="Pfam" id="PF00126">
    <property type="entry name" value="HTH_1"/>
    <property type="match status" value="1"/>
</dbReference>
<evidence type="ECO:0000259" key="5">
    <source>
        <dbReference type="PROSITE" id="PS50931"/>
    </source>
</evidence>
<dbReference type="Proteomes" id="UP001501671">
    <property type="component" value="Unassembled WGS sequence"/>
</dbReference>
<name>A0ABP8H7I3_9BURK</name>
<dbReference type="EMBL" id="BAABFO010000013">
    <property type="protein sequence ID" value="GAA4335429.1"/>
    <property type="molecule type" value="Genomic_DNA"/>
</dbReference>
<keyword evidence="7" id="KW-1185">Reference proteome</keyword>
<dbReference type="Gene3D" id="1.10.10.10">
    <property type="entry name" value="Winged helix-like DNA-binding domain superfamily/Winged helix DNA-binding domain"/>
    <property type="match status" value="1"/>
</dbReference>
<dbReference type="InterPro" id="IPR005119">
    <property type="entry name" value="LysR_subst-bd"/>
</dbReference>
<keyword evidence="4" id="KW-0804">Transcription</keyword>
<dbReference type="Gene3D" id="3.40.190.10">
    <property type="entry name" value="Periplasmic binding protein-like II"/>
    <property type="match status" value="2"/>
</dbReference>
<dbReference type="SUPFAM" id="SSF53850">
    <property type="entry name" value="Periplasmic binding protein-like II"/>
    <property type="match status" value="1"/>
</dbReference>
<reference evidence="7" key="1">
    <citation type="journal article" date="2019" name="Int. J. Syst. Evol. Microbiol.">
        <title>The Global Catalogue of Microorganisms (GCM) 10K type strain sequencing project: providing services to taxonomists for standard genome sequencing and annotation.</title>
        <authorList>
            <consortium name="The Broad Institute Genomics Platform"/>
            <consortium name="The Broad Institute Genome Sequencing Center for Infectious Disease"/>
            <person name="Wu L."/>
            <person name="Ma J."/>
        </authorList>
    </citation>
    <scope>NUCLEOTIDE SEQUENCE [LARGE SCALE GENOMIC DNA]</scope>
    <source>
        <strain evidence="7">JCM 17666</strain>
    </source>
</reference>
<proteinExistence type="inferred from homology"/>
<dbReference type="InterPro" id="IPR000847">
    <property type="entry name" value="LysR_HTH_N"/>
</dbReference>
<evidence type="ECO:0000256" key="4">
    <source>
        <dbReference type="ARBA" id="ARBA00023163"/>
    </source>
</evidence>
<gene>
    <name evidence="6" type="ORF">GCM10023144_28730</name>
</gene>
<protein>
    <submittedName>
        <fullName evidence="6">LysR family transcriptional regulator</fullName>
    </submittedName>
</protein>